<accession>A0A1L9Q1P1</accession>
<dbReference type="Gene3D" id="1.25.40.20">
    <property type="entry name" value="Ankyrin repeat-containing domain"/>
    <property type="match status" value="4"/>
</dbReference>
<evidence type="ECO:0000256" key="5">
    <source>
        <dbReference type="SAM" id="MobiDB-lite"/>
    </source>
</evidence>
<evidence type="ECO:0000256" key="1">
    <source>
        <dbReference type="ARBA" id="ARBA00022737"/>
    </source>
</evidence>
<name>A0A1L9Q1P1_ASPVE</name>
<feature type="region of interest" description="Disordered" evidence="5">
    <location>
        <begin position="592"/>
        <end position="645"/>
    </location>
</feature>
<proteinExistence type="predicted"/>
<dbReference type="RefSeq" id="XP_040673456.1">
    <property type="nucleotide sequence ID" value="XM_040807816.1"/>
</dbReference>
<organism evidence="6 7">
    <name type="scientific">Aspergillus versicolor CBS 583.65</name>
    <dbReference type="NCBI Taxonomy" id="1036611"/>
    <lineage>
        <taxon>Eukaryota</taxon>
        <taxon>Fungi</taxon>
        <taxon>Dikarya</taxon>
        <taxon>Ascomycota</taxon>
        <taxon>Pezizomycotina</taxon>
        <taxon>Eurotiomycetes</taxon>
        <taxon>Eurotiomycetidae</taxon>
        <taxon>Eurotiales</taxon>
        <taxon>Aspergillaceae</taxon>
        <taxon>Aspergillus</taxon>
        <taxon>Aspergillus subgen. Nidulantes</taxon>
    </lineage>
</organism>
<feature type="repeat" description="ANK" evidence="3">
    <location>
        <begin position="683"/>
        <end position="711"/>
    </location>
</feature>
<dbReference type="SUPFAM" id="SSF48403">
    <property type="entry name" value="Ankyrin repeat"/>
    <property type="match status" value="2"/>
</dbReference>
<feature type="coiled-coil region" evidence="4">
    <location>
        <begin position="969"/>
        <end position="1019"/>
    </location>
</feature>
<feature type="repeat" description="ANK" evidence="3">
    <location>
        <begin position="567"/>
        <end position="599"/>
    </location>
</feature>
<evidence type="ECO:0000256" key="4">
    <source>
        <dbReference type="SAM" id="Coils"/>
    </source>
</evidence>
<keyword evidence="2 3" id="KW-0040">ANK repeat</keyword>
<gene>
    <name evidence="6" type="ORF">ASPVEDRAFT_142203</name>
</gene>
<dbReference type="PROSITE" id="PS50297">
    <property type="entry name" value="ANK_REP_REGION"/>
    <property type="match status" value="3"/>
</dbReference>
<evidence type="ECO:0000256" key="3">
    <source>
        <dbReference type="PROSITE-ProRule" id="PRU00023"/>
    </source>
</evidence>
<keyword evidence="4" id="KW-0175">Coiled coil</keyword>
<keyword evidence="1" id="KW-0677">Repeat</keyword>
<dbReference type="EMBL" id="KV878137">
    <property type="protein sequence ID" value="OJJ07694.1"/>
    <property type="molecule type" value="Genomic_DNA"/>
</dbReference>
<dbReference type="InterPro" id="IPR002110">
    <property type="entry name" value="Ankyrin_rpt"/>
</dbReference>
<dbReference type="InterPro" id="IPR036770">
    <property type="entry name" value="Ankyrin_rpt-contain_sf"/>
</dbReference>
<keyword evidence="7" id="KW-1185">Reference proteome</keyword>
<sequence length="1726" mass="194521">MTTLPPLPAKHSAFIQHVTGRPSTPITELVRPYNEYDAAVRKIYAQEPLHPAVADNLLNVVPLFDSNGSTDLRIRSRDLASESEATKSKYLMPLKDDDRKPSGAPAVVSSLRDFQTHFNIFCESSLSDLDWNNVVAAGSAVATSILPVPDKYNDSKRGLRQFYHEIFAPASDVDLFLYGLTEEQAIEKIKQIERCIRDSILTEVSTIRTKNAITIVSQYPTRHVQIVLRRYKSIAEILTGFDVDCSCAAYDGKQVYLAPRAIGAYMTQINQVDLSRRSPSYENRLSKYSHRGFEVFWPGLDRSRIDPSIFERSFTRTVGLARLLVLEKLPKSYDREQYLTQRRRERGRPAPNRYYRPTGPRGDIKNDWQDEVAEWVEEDEVSGYHTFTIPYGPKFHARKIEKLLYTKDLLLNAEWNKPKDREVHLHRHPAFFGSTEDVMHDCCGYCPKPVTAVEEEVAAEESKIYISGDISFISDNPGRQEIGSFNPITDTDWTEMAYIGNTAGLCQAIVDNDFEEVKRWLADGDFDVNRRDHTGRTPLHLACMVSEPEIVQHLVDNGARLIARVADGRTALHLAAARGSVEIVRILLTKSEQNEEEEAKMEDSRKKASKRKEGNASQEDSDEEMVDISSGDDDDDVYAHSNTTGSFVKVKKEQGEEPESIVPDDAGDLDPDIYDVNVVAWDNKASPLHLAILKGHVAVVEELVSSFGADVLLPIKLVHSYNNSPRAAILTLVLALRLPKESGKAMVEKLLQVGASPAQADISHKTALHYLSHYGHPEILSMFSKYDEPAVDRAINHLTAVDAYQRYPAETPLTYAISIKDRAKTRRLLEMGAHPAISLEDYVKATQASGKSWATNQSTEQNKARFEESIVQPVISSLDKDMPLITIELLARGADPNTLTPDGYKVLHNGNSRTSTIGTSLLDYVHAKLKGLRGYSDEKALSPPAGLDPDDSAYLDNFNDGSYQMWVAKEMLRQRREQLAREQKIYDEEVASRGRTEGLAKKKAVIQTVLAEYEKLEADLLSRGAKTFKELHPDIQRPVHSPRNQPLDQSYKSKVQPFKITLDFRAQNCTDEQKEGYFQLFEAAWTGDVETIKSLTLSTWGPNKEYLPLEIGVRDLREYTAFTIAVLRGHLETAKTILAISIAQFKPNEQRDNTRYRIRAEYSDDEDDSYYSDADSEGIQLESHVIDDEFTFENVGEVKNQVESKIAPLSILAGTCNMALFFDKEQRPETDIRSLIGYAVWKDDVELLKLLISMGEEILSRQKDAQKSSIYNILHSDFVMAMRLGRLRCLEEMIKRSGAGLPLDKLAEESKVEVKETPKYYQGLSVHGKKRADWAAAGRGVPVTRSIQMSPPLLLAAREGNLAAVEWFLGTAPGRHYTEFARAHKKDARLKKLSMSDKGMEKSILDWLDSRRDLVLHCAILSKYTEESGRLVEYLVDNMPHCLEIKSDDEYTPLAIAFYTHKFEFAKTLISAGANQTVRAFEGKNLMHLTIAPSLGPKFMRLDDMLSLIDPRLIPSMFVERCASEPGSLTPLALWMTKCRGWGGDLRANFLKTILGLAESTGQRHLELLDGSGNTVLHNAVNGLDGVALKSFLDSRPDLLHRENAVGATPAELAENKWIAKMTDGPPQGPSRTNDDNWRYYNRSKDLSSVRVVHRAPNDFLEKQSNRANWAERDIYNLCKPKVEEEKSTKRKLVSLFDANEVAKRLALGRSYRRGYNNRDEVAQWL</sequence>
<dbReference type="PANTHER" id="PTHR24123:SF33">
    <property type="entry name" value="PROTEIN HOS4"/>
    <property type="match status" value="1"/>
</dbReference>
<evidence type="ECO:0000313" key="7">
    <source>
        <dbReference type="Proteomes" id="UP000184073"/>
    </source>
</evidence>
<evidence type="ECO:0008006" key="8">
    <source>
        <dbReference type="Google" id="ProtNLM"/>
    </source>
</evidence>
<dbReference type="OrthoDB" id="539213at2759"/>
<dbReference type="PROSITE" id="PS50088">
    <property type="entry name" value="ANK_REPEAT"/>
    <property type="match status" value="3"/>
</dbReference>
<dbReference type="PRINTS" id="PR01415">
    <property type="entry name" value="ANKYRIN"/>
</dbReference>
<dbReference type="Pfam" id="PF12796">
    <property type="entry name" value="Ank_2"/>
    <property type="match status" value="1"/>
</dbReference>
<dbReference type="Pfam" id="PF00023">
    <property type="entry name" value="Ank"/>
    <property type="match status" value="1"/>
</dbReference>
<feature type="compositionally biased region" description="Acidic residues" evidence="5">
    <location>
        <begin position="619"/>
        <end position="636"/>
    </location>
</feature>
<evidence type="ECO:0000256" key="2">
    <source>
        <dbReference type="ARBA" id="ARBA00023043"/>
    </source>
</evidence>
<protein>
    <recommendedName>
        <fullName evidence="8">Ankyrin repeat protein</fullName>
    </recommendedName>
</protein>
<dbReference type="VEuPathDB" id="FungiDB:ASPVEDRAFT_142203"/>
<feature type="region of interest" description="Disordered" evidence="5">
    <location>
        <begin position="338"/>
        <end position="361"/>
    </location>
</feature>
<reference evidence="7" key="1">
    <citation type="journal article" date="2017" name="Genome Biol.">
        <title>Comparative genomics reveals high biological diversity and specific adaptations in the industrially and medically important fungal genus Aspergillus.</title>
        <authorList>
            <person name="de Vries R.P."/>
            <person name="Riley R."/>
            <person name="Wiebenga A."/>
            <person name="Aguilar-Osorio G."/>
            <person name="Amillis S."/>
            <person name="Uchima C.A."/>
            <person name="Anderluh G."/>
            <person name="Asadollahi M."/>
            <person name="Askin M."/>
            <person name="Barry K."/>
            <person name="Battaglia E."/>
            <person name="Bayram O."/>
            <person name="Benocci T."/>
            <person name="Braus-Stromeyer S.A."/>
            <person name="Caldana C."/>
            <person name="Canovas D."/>
            <person name="Cerqueira G.C."/>
            <person name="Chen F."/>
            <person name="Chen W."/>
            <person name="Choi C."/>
            <person name="Clum A."/>
            <person name="Dos Santos R.A."/>
            <person name="Damasio A.R."/>
            <person name="Diallinas G."/>
            <person name="Emri T."/>
            <person name="Fekete E."/>
            <person name="Flipphi M."/>
            <person name="Freyberg S."/>
            <person name="Gallo A."/>
            <person name="Gournas C."/>
            <person name="Habgood R."/>
            <person name="Hainaut M."/>
            <person name="Harispe M.L."/>
            <person name="Henrissat B."/>
            <person name="Hilden K.S."/>
            <person name="Hope R."/>
            <person name="Hossain A."/>
            <person name="Karabika E."/>
            <person name="Karaffa L."/>
            <person name="Karanyi Z."/>
            <person name="Krasevec N."/>
            <person name="Kuo A."/>
            <person name="Kusch H."/>
            <person name="LaButti K."/>
            <person name="Lagendijk E.L."/>
            <person name="Lapidus A."/>
            <person name="Levasseur A."/>
            <person name="Lindquist E."/>
            <person name="Lipzen A."/>
            <person name="Logrieco A.F."/>
            <person name="MacCabe A."/>
            <person name="Maekelae M.R."/>
            <person name="Malavazi I."/>
            <person name="Melin P."/>
            <person name="Meyer V."/>
            <person name="Mielnichuk N."/>
            <person name="Miskei M."/>
            <person name="Molnar A.P."/>
            <person name="Mule G."/>
            <person name="Ngan C.Y."/>
            <person name="Orejas M."/>
            <person name="Orosz E."/>
            <person name="Ouedraogo J.P."/>
            <person name="Overkamp K.M."/>
            <person name="Park H.-S."/>
            <person name="Perrone G."/>
            <person name="Piumi F."/>
            <person name="Punt P.J."/>
            <person name="Ram A.F."/>
            <person name="Ramon A."/>
            <person name="Rauscher S."/>
            <person name="Record E."/>
            <person name="Riano-Pachon D.M."/>
            <person name="Robert V."/>
            <person name="Roehrig J."/>
            <person name="Ruller R."/>
            <person name="Salamov A."/>
            <person name="Salih N.S."/>
            <person name="Samson R.A."/>
            <person name="Sandor E."/>
            <person name="Sanguinetti M."/>
            <person name="Schuetze T."/>
            <person name="Sepcic K."/>
            <person name="Shelest E."/>
            <person name="Sherlock G."/>
            <person name="Sophianopoulou V."/>
            <person name="Squina F.M."/>
            <person name="Sun H."/>
            <person name="Susca A."/>
            <person name="Todd R.B."/>
            <person name="Tsang A."/>
            <person name="Unkles S.E."/>
            <person name="van de Wiele N."/>
            <person name="van Rossen-Uffink D."/>
            <person name="Oliveira J.V."/>
            <person name="Vesth T.C."/>
            <person name="Visser J."/>
            <person name="Yu J.-H."/>
            <person name="Zhou M."/>
            <person name="Andersen M.R."/>
            <person name="Archer D.B."/>
            <person name="Baker S.E."/>
            <person name="Benoit I."/>
            <person name="Brakhage A.A."/>
            <person name="Braus G.H."/>
            <person name="Fischer R."/>
            <person name="Frisvad J.C."/>
            <person name="Goldman G.H."/>
            <person name="Houbraken J."/>
            <person name="Oakley B."/>
            <person name="Pocsi I."/>
            <person name="Scazzocchio C."/>
            <person name="Seiboth B."/>
            <person name="vanKuyk P.A."/>
            <person name="Wortman J."/>
            <person name="Dyer P.S."/>
            <person name="Grigoriev I.V."/>
        </authorList>
    </citation>
    <scope>NUCLEOTIDE SEQUENCE [LARGE SCALE GENOMIC DNA]</scope>
    <source>
        <strain evidence="7">CBS 583.65</strain>
    </source>
</reference>
<dbReference type="Proteomes" id="UP000184073">
    <property type="component" value="Unassembled WGS sequence"/>
</dbReference>
<dbReference type="SMART" id="SM00248">
    <property type="entry name" value="ANK"/>
    <property type="match status" value="11"/>
</dbReference>
<feature type="repeat" description="ANK" evidence="3">
    <location>
        <begin position="534"/>
        <end position="566"/>
    </location>
</feature>
<dbReference type="PANTHER" id="PTHR24123">
    <property type="entry name" value="ANKYRIN REPEAT-CONTAINING"/>
    <property type="match status" value="1"/>
</dbReference>
<dbReference type="STRING" id="1036611.A0A1L9Q1P1"/>
<dbReference type="InterPro" id="IPR051165">
    <property type="entry name" value="Multifunctional_ANK_Repeat"/>
</dbReference>
<dbReference type="GeneID" id="63723327"/>
<evidence type="ECO:0000313" key="6">
    <source>
        <dbReference type="EMBL" id="OJJ07694.1"/>
    </source>
</evidence>
<feature type="compositionally biased region" description="Basic and acidic residues" evidence="5">
    <location>
        <begin position="601"/>
        <end position="614"/>
    </location>
</feature>